<dbReference type="PANTHER" id="PTHR23284:SF0">
    <property type="entry name" value="PROLACTIN REGULATORY ELEMENT-BINDING PROTEIN"/>
    <property type="match status" value="1"/>
</dbReference>
<keyword evidence="7" id="KW-0931">ER-Golgi transport</keyword>
<keyword evidence="2" id="KW-0813">Transport</keyword>
<keyword evidence="5" id="KW-0677">Repeat</keyword>
<evidence type="ECO:0000256" key="5">
    <source>
        <dbReference type="ARBA" id="ARBA00022737"/>
    </source>
</evidence>
<evidence type="ECO:0000256" key="10">
    <source>
        <dbReference type="ARBA" id="ARBA00023136"/>
    </source>
</evidence>
<gene>
    <name evidence="14" type="ORF">SI8410_09012376</name>
</gene>
<sequence>MSRREIPPCSKTYGFPLYCASWVPLEMIAAKVAATSAAGEGGGEREAEEKTEGGDEGSETAGGGESASEGSSGLEEVSSNELMLVLGGGGGEGQSGVPNALLLARFDQTSRSLSDEPVHRLGTGQDVPYRMALHPKGDGILCSFPNGCRWFEWEPSEDKKAHQLGIKSSGRVLTQLEDIGLQLALAFNAEGSLLATGGEDGHMRIFKWPSIELVFEQNEAKKSVKDLYFSCDGKFLASVADTGLCRVWDLGSLTIVANLLRDNGEKFLFCRFSQATDENTILYTLSTQDQFAKIVSWSTTSWNRLTSKNVSKDPVSAFSVSPDGKLLAIGTIEGDVVILDSSMRVNSAVKRAHLGLVTTLVFSHDSRALASASFDSSTRVTLVEKKRRGEAVSMWVIFFIILLAAILAYYIKENGGLLW</sequence>
<dbReference type="PANTHER" id="PTHR23284">
    <property type="entry name" value="PROLACTIN REGULATORY ELEMENT BINDING PROTEIN"/>
    <property type="match status" value="1"/>
</dbReference>
<dbReference type="SUPFAM" id="SSF50978">
    <property type="entry name" value="WD40 repeat-like"/>
    <property type="match status" value="1"/>
</dbReference>
<evidence type="ECO:0000256" key="8">
    <source>
        <dbReference type="ARBA" id="ARBA00022927"/>
    </source>
</evidence>
<evidence type="ECO:0000313" key="15">
    <source>
        <dbReference type="Proteomes" id="UP000663760"/>
    </source>
</evidence>
<evidence type="ECO:0000256" key="1">
    <source>
        <dbReference type="ARBA" id="ARBA00004389"/>
    </source>
</evidence>
<evidence type="ECO:0000256" key="7">
    <source>
        <dbReference type="ARBA" id="ARBA00022892"/>
    </source>
</evidence>
<keyword evidence="9 12" id="KW-1133">Transmembrane helix</keyword>
<keyword evidence="8" id="KW-0653">Protein transport</keyword>
<dbReference type="SMART" id="SM00320">
    <property type="entry name" value="WD40"/>
    <property type="match status" value="5"/>
</dbReference>
<dbReference type="InterPro" id="IPR001680">
    <property type="entry name" value="WD40_rpt"/>
</dbReference>
<feature type="region of interest" description="Disordered" evidence="11">
    <location>
        <begin position="36"/>
        <end position="75"/>
    </location>
</feature>
<feature type="domain" description="Anaphase-promoting complex subunit 4-like WD40" evidence="13">
    <location>
        <begin position="192"/>
        <end position="259"/>
    </location>
</feature>
<evidence type="ECO:0000256" key="12">
    <source>
        <dbReference type="SAM" id="Phobius"/>
    </source>
</evidence>
<feature type="compositionally biased region" description="Basic and acidic residues" evidence="11">
    <location>
        <begin position="42"/>
        <end position="53"/>
    </location>
</feature>
<dbReference type="GO" id="GO:0015031">
    <property type="term" value="P:protein transport"/>
    <property type="evidence" value="ECO:0007669"/>
    <property type="project" value="UniProtKB-KW"/>
</dbReference>
<keyword evidence="10 12" id="KW-0472">Membrane</keyword>
<feature type="compositionally biased region" description="Low complexity" evidence="11">
    <location>
        <begin position="66"/>
        <end position="75"/>
    </location>
</feature>
<evidence type="ECO:0000313" key="14">
    <source>
        <dbReference type="EMBL" id="CAA7401698.1"/>
    </source>
</evidence>
<dbReference type="AlphaFoldDB" id="A0A7I8KXA1"/>
<dbReference type="OrthoDB" id="2013972at2759"/>
<protein>
    <recommendedName>
        <fullName evidence="13">Anaphase-promoting complex subunit 4-like WD40 domain-containing protein</fullName>
    </recommendedName>
</protein>
<dbReference type="InterPro" id="IPR024977">
    <property type="entry name" value="Apc4-like_WD40_dom"/>
</dbReference>
<name>A0A7I8KXA1_SPIIN</name>
<dbReference type="InterPro" id="IPR036322">
    <property type="entry name" value="WD40_repeat_dom_sf"/>
</dbReference>
<dbReference type="InterPro" id="IPR015943">
    <property type="entry name" value="WD40/YVTN_repeat-like_dom_sf"/>
</dbReference>
<accession>A0A7I8KXA1</accession>
<keyword evidence="4 12" id="KW-0812">Transmembrane</keyword>
<evidence type="ECO:0000256" key="9">
    <source>
        <dbReference type="ARBA" id="ARBA00022989"/>
    </source>
</evidence>
<keyword evidence="15" id="KW-1185">Reference proteome</keyword>
<dbReference type="GO" id="GO:0003400">
    <property type="term" value="P:regulation of COPII vesicle coating"/>
    <property type="evidence" value="ECO:0007669"/>
    <property type="project" value="TreeGrafter"/>
</dbReference>
<dbReference type="Pfam" id="PF12894">
    <property type="entry name" value="ANAPC4_WD40"/>
    <property type="match status" value="1"/>
</dbReference>
<dbReference type="Pfam" id="PF00400">
    <property type="entry name" value="WD40"/>
    <property type="match status" value="1"/>
</dbReference>
<dbReference type="Proteomes" id="UP000663760">
    <property type="component" value="Chromosome 9"/>
</dbReference>
<keyword evidence="6" id="KW-0256">Endoplasmic reticulum</keyword>
<dbReference type="GO" id="GO:0005085">
    <property type="term" value="F:guanyl-nucleotide exchange factor activity"/>
    <property type="evidence" value="ECO:0007669"/>
    <property type="project" value="InterPro"/>
</dbReference>
<organism evidence="14 15">
    <name type="scientific">Spirodela intermedia</name>
    <name type="common">Intermediate duckweed</name>
    <dbReference type="NCBI Taxonomy" id="51605"/>
    <lineage>
        <taxon>Eukaryota</taxon>
        <taxon>Viridiplantae</taxon>
        <taxon>Streptophyta</taxon>
        <taxon>Embryophyta</taxon>
        <taxon>Tracheophyta</taxon>
        <taxon>Spermatophyta</taxon>
        <taxon>Magnoliopsida</taxon>
        <taxon>Liliopsida</taxon>
        <taxon>Araceae</taxon>
        <taxon>Lemnoideae</taxon>
        <taxon>Spirodela</taxon>
    </lineage>
</organism>
<dbReference type="Gene3D" id="2.130.10.10">
    <property type="entry name" value="YVTN repeat-like/Quinoprotein amine dehydrogenase"/>
    <property type="match status" value="1"/>
</dbReference>
<keyword evidence="3" id="KW-0853">WD repeat</keyword>
<evidence type="ECO:0000256" key="6">
    <source>
        <dbReference type="ARBA" id="ARBA00022824"/>
    </source>
</evidence>
<evidence type="ECO:0000256" key="4">
    <source>
        <dbReference type="ARBA" id="ARBA00022692"/>
    </source>
</evidence>
<evidence type="ECO:0000256" key="2">
    <source>
        <dbReference type="ARBA" id="ARBA00022448"/>
    </source>
</evidence>
<dbReference type="GO" id="GO:0005789">
    <property type="term" value="C:endoplasmic reticulum membrane"/>
    <property type="evidence" value="ECO:0007669"/>
    <property type="project" value="UniProtKB-SubCell"/>
</dbReference>
<feature type="transmembrane region" description="Helical" evidence="12">
    <location>
        <begin position="392"/>
        <end position="411"/>
    </location>
</feature>
<dbReference type="EMBL" id="LR746272">
    <property type="protein sequence ID" value="CAA7401698.1"/>
    <property type="molecule type" value="Genomic_DNA"/>
</dbReference>
<evidence type="ECO:0000256" key="11">
    <source>
        <dbReference type="SAM" id="MobiDB-lite"/>
    </source>
</evidence>
<evidence type="ECO:0000256" key="3">
    <source>
        <dbReference type="ARBA" id="ARBA00022574"/>
    </source>
</evidence>
<comment type="subcellular location">
    <subcellularLocation>
        <location evidence="1">Endoplasmic reticulum membrane</location>
        <topology evidence="1">Single-pass membrane protein</topology>
    </subcellularLocation>
</comment>
<proteinExistence type="predicted"/>
<evidence type="ECO:0000259" key="13">
    <source>
        <dbReference type="Pfam" id="PF12894"/>
    </source>
</evidence>
<reference evidence="14" key="1">
    <citation type="submission" date="2020-02" db="EMBL/GenBank/DDBJ databases">
        <authorList>
            <person name="Scholz U."/>
            <person name="Mascher M."/>
            <person name="Fiebig A."/>
        </authorList>
    </citation>
    <scope>NUCLEOTIDE SEQUENCE</scope>
</reference>
<dbReference type="GO" id="GO:0006888">
    <property type="term" value="P:endoplasmic reticulum to Golgi vesicle-mediated transport"/>
    <property type="evidence" value="ECO:0007669"/>
    <property type="project" value="TreeGrafter"/>
</dbReference>
<dbReference type="FunFam" id="2.130.10.10:FF:000612">
    <property type="entry name" value="SEC12-like protein 2"/>
    <property type="match status" value="1"/>
</dbReference>
<dbReference type="InterPro" id="IPR045260">
    <property type="entry name" value="Sec12-like"/>
</dbReference>